<gene>
    <name evidence="2" type="ORF">SISNIDRAFT_34918</name>
</gene>
<dbReference type="EMBL" id="KV419403">
    <property type="protein sequence ID" value="KZS94902.1"/>
    <property type="molecule type" value="Genomic_DNA"/>
</dbReference>
<evidence type="ECO:0000313" key="3">
    <source>
        <dbReference type="Proteomes" id="UP000076722"/>
    </source>
</evidence>
<dbReference type="AlphaFoldDB" id="A0A164WB82"/>
<proteinExistence type="predicted"/>
<name>A0A164WB82_9AGAM</name>
<keyword evidence="3" id="KW-1185">Reference proteome</keyword>
<evidence type="ECO:0000256" key="1">
    <source>
        <dbReference type="SAM" id="MobiDB-lite"/>
    </source>
</evidence>
<protein>
    <submittedName>
        <fullName evidence="2">Uncharacterized protein</fullName>
    </submittedName>
</protein>
<dbReference type="OrthoDB" id="2437251at2759"/>
<feature type="region of interest" description="Disordered" evidence="1">
    <location>
        <begin position="357"/>
        <end position="399"/>
    </location>
</feature>
<reference evidence="2 3" key="1">
    <citation type="journal article" date="2016" name="Mol. Biol. Evol.">
        <title>Comparative Genomics of Early-Diverging Mushroom-Forming Fungi Provides Insights into the Origins of Lignocellulose Decay Capabilities.</title>
        <authorList>
            <person name="Nagy L.G."/>
            <person name="Riley R."/>
            <person name="Tritt A."/>
            <person name="Adam C."/>
            <person name="Daum C."/>
            <person name="Floudas D."/>
            <person name="Sun H."/>
            <person name="Yadav J.S."/>
            <person name="Pangilinan J."/>
            <person name="Larsson K.H."/>
            <person name="Matsuura K."/>
            <person name="Barry K."/>
            <person name="Labutti K."/>
            <person name="Kuo R."/>
            <person name="Ohm R.A."/>
            <person name="Bhattacharya S.S."/>
            <person name="Shirouzu T."/>
            <person name="Yoshinaga Y."/>
            <person name="Martin F.M."/>
            <person name="Grigoriev I.V."/>
            <person name="Hibbett D.S."/>
        </authorList>
    </citation>
    <scope>NUCLEOTIDE SEQUENCE [LARGE SCALE GENOMIC DNA]</scope>
    <source>
        <strain evidence="2 3">HHB9708</strain>
    </source>
</reference>
<evidence type="ECO:0000313" key="2">
    <source>
        <dbReference type="EMBL" id="KZS94902.1"/>
    </source>
</evidence>
<dbReference type="Proteomes" id="UP000076722">
    <property type="component" value="Unassembled WGS sequence"/>
</dbReference>
<sequence>MRQRIRKRKIPGSCNRMRDYPGSFFFSRSVSAAWQLAEAAKPSNVKTAMSDTSTDRKCKTCPYRGPNDSFAPRLNGSGYLTTCKDCTKKVYVRLSTKKQAKKMAKRNESPLGGSVGDTVDVGHQFELGNASATDATSVGMVLDPAKPNPVDLTRRVSLEHPGLSVPWEACHRVLHEHRRQPYELDVFLSGEEELKLNPELEAHLSGAISSQDSISPQKIQLSRAHFWANLVRDATDYRWNYRTQRKSTQKGISSTSTSSVFEFYCAQRQGFQTKHAPHADPLKRRPQRNRRIMDRYECEGKLLVTLTDWNDEHGNELGEALRRVRIRVTHGMNHPPYQKEQKLRIGILPWASTLDDHQDPSVATHQPSLAFNPISHSHSAPSLFPSPPSLDRTPTPDETLSHSDCVAMETTDSIAHFYPHRHNEHGHNVPESNALIHPRPVFLLDPVPAEPSNKVFSLVDSKYPGHNLPVFQVHVSPAQLSKIRRTLDTFMTVLEDPEGLQPDRLAALPGVVKPLIDFIGKDDG</sequence>
<organism evidence="2 3">
    <name type="scientific">Sistotremastrum niveocremeum HHB9708</name>
    <dbReference type="NCBI Taxonomy" id="1314777"/>
    <lineage>
        <taxon>Eukaryota</taxon>
        <taxon>Fungi</taxon>
        <taxon>Dikarya</taxon>
        <taxon>Basidiomycota</taxon>
        <taxon>Agaricomycotina</taxon>
        <taxon>Agaricomycetes</taxon>
        <taxon>Sistotremastrales</taxon>
        <taxon>Sistotremastraceae</taxon>
        <taxon>Sertulicium</taxon>
        <taxon>Sertulicium niveocremeum</taxon>
    </lineage>
</organism>
<accession>A0A164WB82</accession>